<feature type="compositionally biased region" description="Polar residues" evidence="4">
    <location>
        <begin position="2026"/>
        <end position="2036"/>
    </location>
</feature>
<accession>A0A6A1VS43</accession>
<dbReference type="InterPro" id="IPR026854">
    <property type="entry name" value="VPS13_N"/>
</dbReference>
<dbReference type="GO" id="GO:0006623">
    <property type="term" value="P:protein targeting to vacuole"/>
    <property type="evidence" value="ECO:0007669"/>
    <property type="project" value="TreeGrafter"/>
</dbReference>
<name>A0A6A1VS43_9ROSI</name>
<feature type="compositionally biased region" description="Low complexity" evidence="4">
    <location>
        <begin position="2012"/>
        <end position="2025"/>
    </location>
</feature>
<reference evidence="7 8" key="1">
    <citation type="journal article" date="2019" name="Plant Biotechnol. J.">
        <title>The red bayberry genome and genetic basis of sex determination.</title>
        <authorList>
            <person name="Jia H.M."/>
            <person name="Jia H.J."/>
            <person name="Cai Q.L."/>
            <person name="Wang Y."/>
            <person name="Zhao H.B."/>
            <person name="Yang W.F."/>
            <person name="Wang G.Y."/>
            <person name="Li Y.H."/>
            <person name="Zhan D.L."/>
            <person name="Shen Y.T."/>
            <person name="Niu Q.F."/>
            <person name="Chang L."/>
            <person name="Qiu J."/>
            <person name="Zhao L."/>
            <person name="Xie H.B."/>
            <person name="Fu W.Y."/>
            <person name="Jin J."/>
            <person name="Li X.W."/>
            <person name="Jiao Y."/>
            <person name="Zhou C.C."/>
            <person name="Tu T."/>
            <person name="Chai C.Y."/>
            <person name="Gao J.L."/>
            <person name="Fan L.J."/>
            <person name="van de Weg E."/>
            <person name="Wang J.Y."/>
            <person name="Gao Z.S."/>
        </authorList>
    </citation>
    <scope>NUCLEOTIDE SEQUENCE [LARGE SCALE GENOMIC DNA]</scope>
    <source>
        <tissue evidence="7">Leaves</tissue>
    </source>
</reference>
<keyword evidence="5" id="KW-0812">Transmembrane</keyword>
<dbReference type="Proteomes" id="UP000516437">
    <property type="component" value="Chromosome 4"/>
</dbReference>
<dbReference type="PANTHER" id="PTHR16166">
    <property type="entry name" value="VACUOLAR PROTEIN SORTING-ASSOCIATED PROTEIN VPS13"/>
    <property type="match status" value="1"/>
</dbReference>
<dbReference type="GO" id="GO:0098588">
    <property type="term" value="C:bounding membrane of organelle"/>
    <property type="evidence" value="ECO:0007669"/>
    <property type="project" value="UniProtKB-ARBA"/>
</dbReference>
<dbReference type="PANTHER" id="PTHR16166:SF137">
    <property type="entry name" value="PLECKSTRIN HOMOLOGY (PH) DOMAIN-CONTAINING PROTEIN"/>
    <property type="match status" value="1"/>
</dbReference>
<evidence type="ECO:0000256" key="3">
    <source>
        <dbReference type="ARBA" id="ARBA00023055"/>
    </source>
</evidence>
<gene>
    <name evidence="7" type="ORF">CJ030_MR4G020439</name>
</gene>
<feature type="domain" description="PH" evidence="6">
    <location>
        <begin position="615"/>
        <end position="727"/>
    </location>
</feature>
<dbReference type="InterPro" id="IPR009291">
    <property type="entry name" value="Vps62"/>
</dbReference>
<dbReference type="EMBL" id="RXIC02000022">
    <property type="protein sequence ID" value="KAB1215731.1"/>
    <property type="molecule type" value="Genomic_DNA"/>
</dbReference>
<dbReference type="InterPro" id="IPR011993">
    <property type="entry name" value="PH-like_dom_sf"/>
</dbReference>
<dbReference type="GO" id="GO:0005737">
    <property type="term" value="C:cytoplasm"/>
    <property type="evidence" value="ECO:0007669"/>
    <property type="project" value="UniProtKB-ARBA"/>
</dbReference>
<keyword evidence="3" id="KW-0445">Lipid transport</keyword>
<dbReference type="SMART" id="SM00233">
    <property type="entry name" value="PH"/>
    <property type="match status" value="1"/>
</dbReference>
<evidence type="ECO:0000313" key="7">
    <source>
        <dbReference type="EMBL" id="KAB1215731.1"/>
    </source>
</evidence>
<evidence type="ECO:0000256" key="4">
    <source>
        <dbReference type="SAM" id="MobiDB-lite"/>
    </source>
</evidence>
<dbReference type="PROSITE" id="PS50003">
    <property type="entry name" value="PH_DOMAIN"/>
    <property type="match status" value="1"/>
</dbReference>
<dbReference type="Pfam" id="PF25036">
    <property type="entry name" value="VPS13_VAB"/>
    <property type="match status" value="2"/>
</dbReference>
<dbReference type="SUPFAM" id="SSF50729">
    <property type="entry name" value="PH domain-like"/>
    <property type="match status" value="1"/>
</dbReference>
<comment type="similarity">
    <text evidence="1">Belongs to the VPS13 family.</text>
</comment>
<feature type="transmembrane region" description="Helical" evidence="5">
    <location>
        <begin position="21"/>
        <end position="42"/>
    </location>
</feature>
<dbReference type="Pfam" id="PF00169">
    <property type="entry name" value="PH"/>
    <property type="match status" value="1"/>
</dbReference>
<protein>
    <submittedName>
        <fullName evidence="7">Vacuolar protein sorting-associated protein 13C</fullName>
    </submittedName>
</protein>
<dbReference type="Pfam" id="PF12624">
    <property type="entry name" value="VPS13_N"/>
    <property type="match status" value="1"/>
</dbReference>
<dbReference type="InterPro" id="IPR009543">
    <property type="entry name" value="VPS13_VAB"/>
</dbReference>
<dbReference type="CDD" id="cd00821">
    <property type="entry name" value="PH"/>
    <property type="match status" value="1"/>
</dbReference>
<keyword evidence="5" id="KW-0472">Membrane</keyword>
<dbReference type="InterPro" id="IPR056748">
    <property type="entry name" value="VPS13-like_C"/>
</dbReference>
<dbReference type="OrthoDB" id="428159at2759"/>
<dbReference type="GO" id="GO:0006869">
    <property type="term" value="P:lipid transport"/>
    <property type="evidence" value="ECO:0007669"/>
    <property type="project" value="UniProtKB-KW"/>
</dbReference>
<dbReference type="Pfam" id="PF06398">
    <property type="entry name" value="Pex24p"/>
    <property type="match status" value="1"/>
</dbReference>
<evidence type="ECO:0000256" key="5">
    <source>
        <dbReference type="SAM" id="Phobius"/>
    </source>
</evidence>
<dbReference type="GO" id="GO:0045053">
    <property type="term" value="P:protein retention in Golgi apparatus"/>
    <property type="evidence" value="ECO:0007669"/>
    <property type="project" value="TreeGrafter"/>
</dbReference>
<dbReference type="Pfam" id="PF25037">
    <property type="entry name" value="VPS13_C"/>
    <property type="match status" value="1"/>
</dbReference>
<feature type="region of interest" description="Disordered" evidence="4">
    <location>
        <begin position="2009"/>
        <end position="2036"/>
    </location>
</feature>
<comment type="caution">
    <text evidence="7">The sequence shown here is derived from an EMBL/GenBank/DDBJ whole genome shotgun (WGS) entry which is preliminary data.</text>
</comment>
<evidence type="ECO:0000256" key="1">
    <source>
        <dbReference type="ARBA" id="ARBA00006545"/>
    </source>
</evidence>
<dbReference type="InterPro" id="IPR001849">
    <property type="entry name" value="PH_domain"/>
</dbReference>
<dbReference type="Gene3D" id="2.30.29.30">
    <property type="entry name" value="Pleckstrin-homology domain (PH domain)/Phosphotyrosine-binding domain (PTB)"/>
    <property type="match status" value="1"/>
</dbReference>
<evidence type="ECO:0000313" key="8">
    <source>
        <dbReference type="Proteomes" id="UP000516437"/>
    </source>
</evidence>
<keyword evidence="5" id="KW-1133">Transmembrane helix</keyword>
<evidence type="ECO:0000256" key="2">
    <source>
        <dbReference type="ARBA" id="ARBA00022448"/>
    </source>
</evidence>
<keyword evidence="2" id="KW-0813">Transport</keyword>
<dbReference type="InterPro" id="IPR026847">
    <property type="entry name" value="VPS13"/>
</dbReference>
<dbReference type="InterPro" id="IPR010482">
    <property type="entry name" value="TECPR1-like_DysF"/>
</dbReference>
<proteinExistence type="inferred from homology"/>
<dbReference type="Pfam" id="PF06101">
    <property type="entry name" value="Vps62"/>
    <property type="match status" value="2"/>
</dbReference>
<evidence type="ECO:0000259" key="6">
    <source>
        <dbReference type="PROSITE" id="PS50003"/>
    </source>
</evidence>
<keyword evidence="8" id="KW-1185">Reference proteome</keyword>
<sequence>MAFGQTMGGFASLRVASGISVSLFGVAYAYCVLIVAGQSYYYGLLEIQVFRFGTKDGKPGDSLVKKHSYVLQPVSGNAKYSKLRQNAFADSSQPLQKAAVNLDDVTLCLSKDGYRDILKLAENFAAFNQRLKYAHFRPNVSVKSDPRSWWKYAYKAISDQLKKASGKLSWEQVLRFASLQKKYISLYASLLKSDHSRAVIDDNKDIEELDRGLDIDLILQWRMLAHKFVEKSVESYTSSKHQKAKKSWWSFGGNRQPIKDEAESFKFTEEDWEQLNKIIGYKEGEEGQSFTINDRVDALNTFFEVHMKHNASKLLDEALDCLVELSCEGLDCSIKLYPETKAFDLKLGSYRLSSPNGLLAESATTCDSFVGIFCYKPFNSKVDWSMVAKASPCYMTYLKDSIDQIVKFFESNTAVSQTIALETAAAVQMTIDGVKRTAQQQVNRALKDQARFLLDLDIAAPKITIPTDFRPDNSHPTKLLLDLGNLLIRTQDDYEGESSEEFNKYLQFDLVLSDVSVFLVDGDYHWSQNHLNKDAGSPDGRGFIFLPVLDKCGVILRLQQIRLENPSYPSARLAVRLPSLGFHFSPARYHRLMQVMKIFQGKESEASDILRPWNQADFEGWLSLLTWKGVGNREAVWKKRYFCLVGPFLYVLEGPDSKSYKQCISVRGKQIYQVPLEYVGGAEHVLAICDAARTNSKVVEDVNAVILQCDSEDSRKAWQSCLQGAIYRASGAAPTSGLSETSSDLEDSEAEPSEDLIGILSIERLFLTGVLDELKVCFSYSRQRDQSFMNVLLAKEDRLFEFRAIGGQVELLIIENDMFIGTVLKSLEIEDLVCCDRVCRPCFLARSFIGSGDAYSSFYVAGDRNFATNVVTSSKGSDKFYEAPEDLVDSVDNLIQSPRNESENLGSGNLPRSEILSLKPPSFKRTAGLLPTDAIQTKRQDNELSETLDSFVKAQIIIYDQNSPRYNNTDKQVTVTLATLSFFCRRPTVVAIMEFVNAINIKDDTSESSSDNSSAAIVKQDVSNEDVVDDKYSMTVGEPVIKGLLGKGKSRIMFNIKLHMAHAQIFLMNDDETKLSSLSQDKLLTDIKVFPSSVSIKAALGNLRISDDSLPSTHMYFWVCDMRNPGGSSFVELVFTSYSADDEDYEGYEYSLFGQLSEVRIVYLNRFVQEVVSYFMGLVPNNSKAVVKLKDQVTNSEKWFTASEIEGSPAVKLDLSLRKPVILMPRRTDSPDYLKLDIVHITVKNMFQWFGGHRSEMNAVHLEILTVQVEDINLNVGTGTELGESIIQDVNDTSIVIRRSLRDLLHQIPNTEVTIKIQELKAALSSREYQIISECAISNISETPHVVPPLKHDSGTSSVDAVETPISQNITVVECDAATGEAWIVMKVSVIINLAELSLHTGAAKDASLATVQISGAWLLYKSDTLGEGFLSATLKDFAVIDNREGTDQEFKLAIGKAENSPIHTVTYDDNQHVVDSNALSGSDIKPVPTMLIIDAKLSKQKTFFSFCIQRPQMLVALDFLLAVVEFFVPSISNMLSNEEDKNSLHVIDAIILDQSTYMQPFAEVSVSPRRPLIADDERYDHFVYDGNSGVLLLKDRQGSILSAPSTEPIIFVGSGKKLQFKNVVIKNGQYLDSCVFLGANSSYSASKDDQVYLEEENEISHSSTSRERINDVPSQDTIADRSMEFVIELQAIGPELTFYNTSTDVGESLVLSNQLLHAQLDAFCRFVSRGDTIEMNANALGLTMESNGITILEPFDTSFIYSNASGKTNIHLSISDIFMNFSFSILRLFLAVEEDILAFLRMTSKKMTVVCSQFDKVGTIKNPYTDQVYAFWRPHAPPGFAVLGDYLTPLDKPPTKGVVAVNTNLARVKRPISFKLIWSPLFSGDFSDGGVNDSDSPPNDVLSKRGSSVSIWFPEAPKGYVALGCVVSPGKTQPPLSSTFCILASLVGPCSLRDCITIKTDDTCLSRLSFSRVDNSVGTFLPADPGSFGLKAGAYDLRHMIFGLSEDTTKAPSSSDAQASPSGPTHSQHSVRSSAVNSGRRFEAVASFRLIWWNQGSNSRKKLSIWRPVVPQGMVYFGDIAVKGYEPPNSCIVLHDSGDEEVFKVPLGFQLVGQIKKQKGMENISFWLPQPPPGFVSLGCIASKGTPKEDELSGLRCIRSDMVTVDQFLEEPVWDTSDAKFTTEPFSIWLVDNELGTFIVRSGSKRPPRRFALKLADSSVPSGSDDIVIDAEIKTFSAALFDDYSGLMVPLFNVSFAGIGFSLHGRTDYLTSTVNFSLAARSFNDKYDSWEPLVEPVDGFLRYHYDLNSPGAASQLRVTSTRDLNLNLTVSNANLMIQAYASWNNLSHVHEYDKKREAFSPTYGGRSIIDIHHRRNYFIIPQNKLGQDIYIRATEIRGLTSVLWMPPGGMKPVEVPVSKALLDSHLKGHVFRKVRTMVTIIIVDAQIPRLEGLTFSQYTIAIRLTPDQSHSTEPQLHQQSARTCGSSSDNFSSSELELVSWNEVFFFKVDSPDHYLLELIVTDIGKGDPVGYFSAPLKQIAVNIQDGSYSLDYMNKLTWINLSSTTNMIQSDGCERSCGRIKCAILMSPTAEAENSTQPEIHDTKSGNIQISPSREGPWTAVGLNYSAPAACWRFGSDVVASEVSVRDGNRYVNIRSLVSIRNNTDFTLDLCLASKASTEEMRPQDDASNHKSLQIDRVQTDEFFENEEYDPAVGWVGRLVQSSQDISQGRTPNPAISEVDIPVGWEWIDDWHVDKTSNNNADGWVYASDVESLKWPKSSDSLKFGNHARQRRWIRSKKQVSSDLKQNISIGLLKPGDTVPVPLCGLSHTGMYVLQLRPYNPTNPNEYSWSSVVDKPDDLEDTGDPNVCSEICVSALAESEALLYCTQISGTSSSGSDKAWFCLSIQATEIGKDIRSNPIQDWSLVVKSPLSITNFLPLAAEYSVLEMQTSDHFVDCSRGVFGPGKTENVYSADIRNPLFFSLLPQRGWLPLHEAVPISHPQGTSSKTISLRSSISGRVVQIILEHNCDKEQPLLAKIIRVYAPYWFAVARCPPLSFRLVDLPGRKHTRKIALPFQSKKKNEVLFEEITEEEIFGGVTIASALDFNNVGLSVSIAQSGKEQFGPVKDLSPLGDTDGSLDLYASDGDGNCIRLFISTKPCPYQSVPTKVISVRPFMTFTNRVGQDMFMKFCSEDVPKILHASDSRTSFVHRETGGLENLQVQLEDTNWSFPIQIVKEDTIYLVLRRQNGTRRFLRTEIRGYEEGSRFVVVFRLGSTNGPIRIENRAPCKAISIRQSGLGEDAWIQLQPFSTTNFAWEDPYGQRDIDAKVVGYDSTSVWKLNLERAGLVSAEEPELGLQLLLVEMDDIKVARFMDLSSSGSSSDQESRCPTLAGIWGNSIAQTKMQNNAAPVELTIELGVVGISVVDHRPKELSYLYLERVFISYSTGYDGGTTSRFKLILGYLQLDNQLPLTVMPVLLAPEQTSDVNHPVFKTTITTRNMNTDGILVYPYVYIRVTEKWWRLNIHEPIIWALLDFYNNLQLDRIPQSSSVTEVDPEIRIELIDISELRLKVSLETAPAQRPHGVLGVWSPILSAVGNALKIQVHLRAVRHRDRFMRKSSIIPAIANRIWRDLIHNPLHLIFSVDVLGMTSSTLASLSKGFAELSTDGQFLQLRSKQVSSRRITGVGDGIIKGTEALAQGFAFGVSGVVTKPVESARQNGLLGLAHGLGRAVLGVVVQPLSGALDFFSLTVDGIGASLSKCLEGFTSTTTFQRIRNPRAIHADGVLREYCEREATGQMILYLAEGSRRFGCAEIFKEPSKFSFSDYYEAHFFMPYDRIVLVTNKRVMLLQVGGAVAVSFILITITYL</sequence>
<organism evidence="7 8">
    <name type="scientific">Morella rubra</name>
    <name type="common">Chinese bayberry</name>
    <dbReference type="NCBI Taxonomy" id="262757"/>
    <lineage>
        <taxon>Eukaryota</taxon>
        <taxon>Viridiplantae</taxon>
        <taxon>Streptophyta</taxon>
        <taxon>Embryophyta</taxon>
        <taxon>Tracheophyta</taxon>
        <taxon>Spermatophyta</taxon>
        <taxon>Magnoliopsida</taxon>
        <taxon>eudicotyledons</taxon>
        <taxon>Gunneridae</taxon>
        <taxon>Pentapetalae</taxon>
        <taxon>rosids</taxon>
        <taxon>fabids</taxon>
        <taxon>Fagales</taxon>
        <taxon>Myricaceae</taxon>
        <taxon>Morella</taxon>
    </lineage>
</organism>